<comment type="caution">
    <text evidence="1">The sequence shown here is derived from an EMBL/GenBank/DDBJ whole genome shotgun (WGS) entry which is preliminary data.</text>
</comment>
<evidence type="ECO:0000313" key="2">
    <source>
        <dbReference type="Proteomes" id="UP000294802"/>
    </source>
</evidence>
<dbReference type="EMBL" id="SCWB01000003">
    <property type="protein sequence ID" value="TDM12549.1"/>
    <property type="molecule type" value="Genomic_DNA"/>
</dbReference>
<organism evidence="1 2">
    <name type="scientific">Macrococcus lamae</name>
    <dbReference type="NCBI Taxonomy" id="198484"/>
    <lineage>
        <taxon>Bacteria</taxon>
        <taxon>Bacillati</taxon>
        <taxon>Bacillota</taxon>
        <taxon>Bacilli</taxon>
        <taxon>Bacillales</taxon>
        <taxon>Staphylococcaceae</taxon>
        <taxon>Macrococcus</taxon>
    </lineage>
</organism>
<name>A0A4V6PPT3_9STAP</name>
<reference evidence="1 2" key="1">
    <citation type="submission" date="2019-01" db="EMBL/GenBank/DDBJ databases">
        <title>Draft genome sequences of the type strains of six Macrococcus species.</title>
        <authorList>
            <person name="Mazhar S."/>
            <person name="Altermann E."/>
            <person name="Hill C."/>
            <person name="Mcauliffe O."/>
        </authorList>
    </citation>
    <scope>NUCLEOTIDE SEQUENCE [LARGE SCALE GENOMIC DNA]</scope>
    <source>
        <strain evidence="1 2">CCM4815</strain>
    </source>
</reference>
<dbReference type="AlphaFoldDB" id="A0A4V6PPT3"/>
<sequence>MTLNNEFTKEILSVLENNKDLGFSDVAEIGERIKAHNSHLNFTDAELEQALNTLYEQRDIESIKLTFGETGQNDFEAIGLTDKGKQVLTSLR</sequence>
<proteinExistence type="predicted"/>
<keyword evidence="2" id="KW-1185">Reference proteome</keyword>
<accession>A0A4V6PPT3</accession>
<gene>
    <name evidence="1" type="ORF">ERX29_02770</name>
</gene>
<dbReference type="OrthoDB" id="9848472at2"/>
<evidence type="ECO:0000313" key="1">
    <source>
        <dbReference type="EMBL" id="TDM12549.1"/>
    </source>
</evidence>
<dbReference type="Proteomes" id="UP000294802">
    <property type="component" value="Unassembled WGS sequence"/>
</dbReference>
<dbReference type="RefSeq" id="WP_133443161.1">
    <property type="nucleotide sequence ID" value="NZ_SCWB01000003.1"/>
</dbReference>
<protein>
    <submittedName>
        <fullName evidence="1">Uncharacterized protein</fullName>
    </submittedName>
</protein>